<reference evidence="1" key="1">
    <citation type="journal article" date="2020" name="Nature">
        <title>Giant virus diversity and host interactions through global metagenomics.</title>
        <authorList>
            <person name="Schulz F."/>
            <person name="Roux S."/>
            <person name="Paez-Espino D."/>
            <person name="Jungbluth S."/>
            <person name="Walsh D.A."/>
            <person name="Denef V.J."/>
            <person name="McMahon K.D."/>
            <person name="Konstantinidis K.T."/>
            <person name="Eloe-Fadrosh E.A."/>
            <person name="Kyrpides N.C."/>
            <person name="Woyke T."/>
        </authorList>
    </citation>
    <scope>NUCLEOTIDE SEQUENCE</scope>
    <source>
        <strain evidence="1">GVMAG-M-3300023174-111</strain>
    </source>
</reference>
<dbReference type="SUPFAM" id="SSF52266">
    <property type="entry name" value="SGNH hydrolase"/>
    <property type="match status" value="1"/>
</dbReference>
<sequence length="205" mass="24048">MKIIILSYTYMSIHTIGDSHSSNGWTGITQHHLGPVLCYSFGKEKLNRCDIRNFDISDGDTIIFCFGEIDCRCHIHKHITYATTYQDIINNIVSSYFDAIELNIFTSQIKLKNVCVYNVVPPIQRCNVWENPEYPYLGTDEERKKYVLYFNEKIKEKCIEKKYIFFDIYDKYVDENGFLRKDSSDGNVHIENGVHLNNFIKENNI</sequence>
<name>A0A6C0D2T2_9ZZZZ</name>
<accession>A0A6C0D2T2</accession>
<dbReference type="EMBL" id="MN739530">
    <property type="protein sequence ID" value="QHT10817.1"/>
    <property type="molecule type" value="Genomic_DNA"/>
</dbReference>
<dbReference type="Gene3D" id="3.40.50.1110">
    <property type="entry name" value="SGNH hydrolase"/>
    <property type="match status" value="1"/>
</dbReference>
<organism evidence="1">
    <name type="scientific">viral metagenome</name>
    <dbReference type="NCBI Taxonomy" id="1070528"/>
    <lineage>
        <taxon>unclassified sequences</taxon>
        <taxon>metagenomes</taxon>
        <taxon>organismal metagenomes</taxon>
    </lineage>
</organism>
<evidence type="ECO:0000313" key="1">
    <source>
        <dbReference type="EMBL" id="QHT10817.1"/>
    </source>
</evidence>
<protein>
    <recommendedName>
        <fullName evidence="2">SGNH domain-containing protein</fullName>
    </recommendedName>
</protein>
<evidence type="ECO:0008006" key="2">
    <source>
        <dbReference type="Google" id="ProtNLM"/>
    </source>
</evidence>
<dbReference type="InterPro" id="IPR036514">
    <property type="entry name" value="SGNH_hydro_sf"/>
</dbReference>
<dbReference type="AlphaFoldDB" id="A0A6C0D2T2"/>
<proteinExistence type="predicted"/>